<sequence>MCGRIALFSPPRAMASLFDAALGDGVDPEGRPSWNIGPTRRLDGIRHLEGSRVLERYRWGLIPSWAKDMSIATKTFNARAETVAEKPSFRSAYKHRRLLVPIDGFYEWDRSVAPKPQPHYFSRADGTPLVLAGLYETWSDPTTPDAPPLSSATILTTSAGDDMDEIHHRMPVVLEQETFDLWLSDDETELDAVASLLQPAPQGTLVHHAVDRAVGNVRNDGPELLDLAPRETLL</sequence>
<keyword evidence="7" id="KW-0456">Lyase</keyword>
<proteinExistence type="inferred from homology"/>
<dbReference type="EMBL" id="CAFABE010000046">
    <property type="protein sequence ID" value="CAB4829680.1"/>
    <property type="molecule type" value="Genomic_DNA"/>
</dbReference>
<evidence type="ECO:0000256" key="3">
    <source>
        <dbReference type="ARBA" id="ARBA00022763"/>
    </source>
</evidence>
<keyword evidence="2" id="KW-0645">Protease</keyword>
<evidence type="ECO:0000256" key="6">
    <source>
        <dbReference type="ARBA" id="ARBA00023125"/>
    </source>
</evidence>
<evidence type="ECO:0000256" key="7">
    <source>
        <dbReference type="ARBA" id="ARBA00023239"/>
    </source>
</evidence>
<protein>
    <submittedName>
        <fullName evidence="10">Unannotated protein</fullName>
    </submittedName>
</protein>
<dbReference type="GO" id="GO:0008233">
    <property type="term" value="F:peptidase activity"/>
    <property type="evidence" value="ECO:0007669"/>
    <property type="project" value="UniProtKB-KW"/>
</dbReference>
<dbReference type="AlphaFoldDB" id="A0A6J7QT32"/>
<evidence type="ECO:0000256" key="5">
    <source>
        <dbReference type="ARBA" id="ARBA00023124"/>
    </source>
</evidence>
<keyword evidence="4" id="KW-0378">Hydrolase</keyword>
<comment type="similarity">
    <text evidence="1">Belongs to the SOS response-associated peptidase family.</text>
</comment>
<name>A0A6J7QT32_9ZZZZ</name>
<dbReference type="EMBL" id="CAFBLT010000001">
    <property type="protein sequence ID" value="CAB4879915.1"/>
    <property type="molecule type" value="Genomic_DNA"/>
</dbReference>
<keyword evidence="3" id="KW-0227">DNA damage</keyword>
<evidence type="ECO:0000256" key="4">
    <source>
        <dbReference type="ARBA" id="ARBA00022801"/>
    </source>
</evidence>
<dbReference type="Gene3D" id="3.90.1680.10">
    <property type="entry name" value="SOS response associated peptidase-like"/>
    <property type="match status" value="1"/>
</dbReference>
<dbReference type="PANTHER" id="PTHR13604">
    <property type="entry name" value="DC12-RELATED"/>
    <property type="match status" value="1"/>
</dbReference>
<evidence type="ECO:0000256" key="2">
    <source>
        <dbReference type="ARBA" id="ARBA00022670"/>
    </source>
</evidence>
<gene>
    <name evidence="8" type="ORF">UFOPK3164_01038</name>
    <name evidence="9" type="ORF">UFOPK3427_01440</name>
    <name evidence="10" type="ORF">UFOPK4112_00861</name>
</gene>
<dbReference type="GO" id="GO:0016829">
    <property type="term" value="F:lyase activity"/>
    <property type="evidence" value="ECO:0007669"/>
    <property type="project" value="UniProtKB-KW"/>
</dbReference>
<evidence type="ECO:0000313" key="9">
    <source>
        <dbReference type="EMBL" id="CAB4879915.1"/>
    </source>
</evidence>
<dbReference type="InterPro" id="IPR003738">
    <property type="entry name" value="SRAP"/>
</dbReference>
<dbReference type="GO" id="GO:0003697">
    <property type="term" value="F:single-stranded DNA binding"/>
    <property type="evidence" value="ECO:0007669"/>
    <property type="project" value="InterPro"/>
</dbReference>
<evidence type="ECO:0000313" key="10">
    <source>
        <dbReference type="EMBL" id="CAB5020121.1"/>
    </source>
</evidence>
<organism evidence="10">
    <name type="scientific">freshwater metagenome</name>
    <dbReference type="NCBI Taxonomy" id="449393"/>
    <lineage>
        <taxon>unclassified sequences</taxon>
        <taxon>metagenomes</taxon>
        <taxon>ecological metagenomes</taxon>
    </lineage>
</organism>
<dbReference type="GO" id="GO:0006508">
    <property type="term" value="P:proteolysis"/>
    <property type="evidence" value="ECO:0007669"/>
    <property type="project" value="UniProtKB-KW"/>
</dbReference>
<dbReference type="EMBL" id="CAFBPM010000007">
    <property type="protein sequence ID" value="CAB5020121.1"/>
    <property type="molecule type" value="Genomic_DNA"/>
</dbReference>
<reference evidence="10" key="1">
    <citation type="submission" date="2020-05" db="EMBL/GenBank/DDBJ databases">
        <authorList>
            <person name="Chiriac C."/>
            <person name="Salcher M."/>
            <person name="Ghai R."/>
            <person name="Kavagutti S V."/>
        </authorList>
    </citation>
    <scope>NUCLEOTIDE SEQUENCE</scope>
</reference>
<dbReference type="SUPFAM" id="SSF143081">
    <property type="entry name" value="BB1717-like"/>
    <property type="match status" value="1"/>
</dbReference>
<keyword evidence="6" id="KW-0238">DNA-binding</keyword>
<accession>A0A6J7QT32</accession>
<dbReference type="PANTHER" id="PTHR13604:SF0">
    <property type="entry name" value="ABASIC SITE PROCESSING PROTEIN HMCES"/>
    <property type="match status" value="1"/>
</dbReference>
<evidence type="ECO:0000313" key="8">
    <source>
        <dbReference type="EMBL" id="CAB4829680.1"/>
    </source>
</evidence>
<keyword evidence="5" id="KW-0190">Covalent protein-DNA linkage</keyword>
<dbReference type="Pfam" id="PF02586">
    <property type="entry name" value="SRAP"/>
    <property type="match status" value="1"/>
</dbReference>
<dbReference type="GO" id="GO:0106300">
    <property type="term" value="P:protein-DNA covalent cross-linking repair"/>
    <property type="evidence" value="ECO:0007669"/>
    <property type="project" value="InterPro"/>
</dbReference>
<dbReference type="InterPro" id="IPR036590">
    <property type="entry name" value="SRAP-like"/>
</dbReference>
<evidence type="ECO:0000256" key="1">
    <source>
        <dbReference type="ARBA" id="ARBA00008136"/>
    </source>
</evidence>